<evidence type="ECO:0000259" key="1">
    <source>
        <dbReference type="Pfam" id="PF12697"/>
    </source>
</evidence>
<organism evidence="2 3">
    <name type="scientific">Streptomyces coryli</name>
    <dbReference type="NCBI Taxonomy" id="1128680"/>
    <lineage>
        <taxon>Bacteria</taxon>
        <taxon>Bacillati</taxon>
        <taxon>Actinomycetota</taxon>
        <taxon>Actinomycetes</taxon>
        <taxon>Kitasatosporales</taxon>
        <taxon>Streptomycetaceae</taxon>
        <taxon>Streptomyces</taxon>
    </lineage>
</organism>
<keyword evidence="3" id="KW-1185">Reference proteome</keyword>
<evidence type="ECO:0000313" key="2">
    <source>
        <dbReference type="EMBL" id="NGN68938.1"/>
    </source>
</evidence>
<protein>
    <submittedName>
        <fullName evidence="2">Alpha/beta hydrolase</fullName>
    </submittedName>
</protein>
<gene>
    <name evidence="2" type="ORF">G5C51_34235</name>
</gene>
<reference evidence="2 3" key="1">
    <citation type="submission" date="2020-02" db="EMBL/GenBank/DDBJ databases">
        <title>Whole-genome analyses of novel actinobacteria.</title>
        <authorList>
            <person name="Sahin N."/>
        </authorList>
    </citation>
    <scope>NUCLEOTIDE SEQUENCE [LARGE SCALE GENOMIC DNA]</scope>
    <source>
        <strain evidence="2 3">A7024</strain>
    </source>
</reference>
<dbReference type="EMBL" id="JAAKZV010000243">
    <property type="protein sequence ID" value="NGN68938.1"/>
    <property type="molecule type" value="Genomic_DNA"/>
</dbReference>
<sequence length="285" mass="30652">MSARPDKIFVLVHGSYHGAWAFGRLAPLLARQGHQVIARDLPGHGLRARFPRSYLNGGADRSALATESSPLAQVTLRDCAEWVAADLGQLADQLPDRRIVLVGHSFGGLVLNRVAESTPRLIDRLVYVSAFMTAAGRSINDYLAGPEFGSSELPPLLVGDPAATGAFRIDPRSADPSYRARLKTGLAADVPDDDWEAVAHQLTPDAPAPPHAEPVPLTAAGWGAIPRTYVSCTADRALPVATQHRFIREADALTPDNLTEVRELPTGHSPFFSRPEELAEILLGL</sequence>
<evidence type="ECO:0000313" key="3">
    <source>
        <dbReference type="Proteomes" id="UP000481583"/>
    </source>
</evidence>
<comment type="caution">
    <text evidence="2">The sequence shown here is derived from an EMBL/GenBank/DDBJ whole genome shotgun (WGS) entry which is preliminary data.</text>
</comment>
<dbReference type="InterPro" id="IPR000073">
    <property type="entry name" value="AB_hydrolase_1"/>
</dbReference>
<dbReference type="GO" id="GO:0016787">
    <property type="term" value="F:hydrolase activity"/>
    <property type="evidence" value="ECO:0007669"/>
    <property type="project" value="UniProtKB-KW"/>
</dbReference>
<proteinExistence type="predicted"/>
<dbReference type="Proteomes" id="UP000481583">
    <property type="component" value="Unassembled WGS sequence"/>
</dbReference>
<dbReference type="PANTHER" id="PTHR37017:SF11">
    <property type="entry name" value="ESTERASE_LIPASE_THIOESTERASE DOMAIN-CONTAINING PROTEIN"/>
    <property type="match status" value="1"/>
</dbReference>
<dbReference type="AlphaFoldDB" id="A0A6G4UC29"/>
<dbReference type="PANTHER" id="PTHR37017">
    <property type="entry name" value="AB HYDROLASE-1 DOMAIN-CONTAINING PROTEIN-RELATED"/>
    <property type="match status" value="1"/>
</dbReference>
<dbReference type="RefSeq" id="WP_165243366.1">
    <property type="nucleotide sequence ID" value="NZ_JAAKZV010000243.1"/>
</dbReference>
<dbReference type="InterPro" id="IPR052897">
    <property type="entry name" value="Sec-Metab_Biosynth_Hydrolase"/>
</dbReference>
<keyword evidence="2" id="KW-0378">Hydrolase</keyword>
<feature type="domain" description="AB hydrolase-1" evidence="1">
    <location>
        <begin position="9"/>
        <end position="280"/>
    </location>
</feature>
<dbReference type="InterPro" id="IPR029058">
    <property type="entry name" value="AB_hydrolase_fold"/>
</dbReference>
<dbReference type="Pfam" id="PF12697">
    <property type="entry name" value="Abhydrolase_6"/>
    <property type="match status" value="1"/>
</dbReference>
<accession>A0A6G4UC29</accession>
<dbReference type="Gene3D" id="3.40.50.1820">
    <property type="entry name" value="alpha/beta hydrolase"/>
    <property type="match status" value="1"/>
</dbReference>
<dbReference type="SUPFAM" id="SSF53474">
    <property type="entry name" value="alpha/beta-Hydrolases"/>
    <property type="match status" value="1"/>
</dbReference>
<name>A0A6G4UC29_9ACTN</name>